<dbReference type="KEGG" id="ful:C4N20_00645"/>
<keyword evidence="1 6" id="KW-0132">Cell division</keyword>
<dbReference type="InterPro" id="IPR023052">
    <property type="entry name" value="Cell_div_SepF"/>
</dbReference>
<dbReference type="RefSeq" id="WP_005981947.1">
    <property type="nucleotide sequence ID" value="NZ_CABKNW010000005.1"/>
</dbReference>
<evidence type="ECO:0000256" key="3">
    <source>
        <dbReference type="ARBA" id="ARBA00023306"/>
    </source>
</evidence>
<protein>
    <submittedName>
        <fullName evidence="6">Cell division protein SepF</fullName>
    </submittedName>
</protein>
<accession>A0AAX2JBH1</accession>
<organism evidence="6 7">
    <name type="scientific">Fusobacterium ulcerans</name>
    <dbReference type="NCBI Taxonomy" id="861"/>
    <lineage>
        <taxon>Bacteria</taxon>
        <taxon>Fusobacteriati</taxon>
        <taxon>Fusobacteriota</taxon>
        <taxon>Fusobacteriia</taxon>
        <taxon>Fusobacteriales</taxon>
        <taxon>Fusobacteriaceae</taxon>
        <taxon>Fusobacterium</taxon>
    </lineage>
</organism>
<dbReference type="PANTHER" id="PTHR35798">
    <property type="entry name" value="CELL DIVISION PROTEIN SEPF"/>
    <property type="match status" value="1"/>
</dbReference>
<keyword evidence="3" id="KW-0131">Cell cycle</keyword>
<reference evidence="6 7" key="1">
    <citation type="submission" date="2018-06" db="EMBL/GenBank/DDBJ databases">
        <authorList>
            <consortium name="Pathogen Informatics"/>
            <person name="Doyle S."/>
        </authorList>
    </citation>
    <scope>NUCLEOTIDE SEQUENCE [LARGE SCALE GENOMIC DNA]</scope>
    <source>
        <strain evidence="6 7">NCTC12112</strain>
    </source>
</reference>
<evidence type="ECO:0000256" key="5">
    <source>
        <dbReference type="SAM" id="MobiDB-lite"/>
    </source>
</evidence>
<sequence length="182" mass="20117">MKKKEGGKNSFKVFQDLKELLGIDNPETNEIDDMEGLEGLDETGIIEVNSNGKEVETSTPKESTPLNLGGYGKSSSSLEAELNASGNYQTIFVDPKTFADCKKIATYIKSDKMVTLNLEYLDLPTAQRLMDFLAGAMSIKGASFIEISKKVYTAVPKSMKVYYEGKKDSKGRTILDFGREEK</sequence>
<proteinExistence type="predicted"/>
<evidence type="ECO:0000313" key="7">
    <source>
        <dbReference type="Proteomes" id="UP000249008"/>
    </source>
</evidence>
<evidence type="ECO:0000256" key="1">
    <source>
        <dbReference type="ARBA" id="ARBA00022618"/>
    </source>
</evidence>
<evidence type="ECO:0000256" key="2">
    <source>
        <dbReference type="ARBA" id="ARBA00023210"/>
    </source>
</evidence>
<evidence type="ECO:0000313" key="6">
    <source>
        <dbReference type="EMBL" id="SQJ06774.1"/>
    </source>
</evidence>
<dbReference type="EMBL" id="LS483487">
    <property type="protein sequence ID" value="SQJ06774.1"/>
    <property type="molecule type" value="Genomic_DNA"/>
</dbReference>
<keyword evidence="2" id="KW-0717">Septation</keyword>
<name>A0AAX2JBH1_9FUSO</name>
<dbReference type="AlphaFoldDB" id="A0AAX2JBH1"/>
<dbReference type="GeneID" id="78453297"/>
<dbReference type="Proteomes" id="UP000249008">
    <property type="component" value="Chromosome 1"/>
</dbReference>
<comment type="function">
    <text evidence="4">Cell division protein that is part of the divisome complex and is recruited early to the Z-ring. Probably stimulates Z-ring formation, perhaps through the cross-linking of FtsZ protofilaments. Its function overlaps with FtsA.</text>
</comment>
<dbReference type="InterPro" id="IPR038594">
    <property type="entry name" value="SepF-like_sf"/>
</dbReference>
<feature type="compositionally biased region" description="Polar residues" evidence="5">
    <location>
        <begin position="49"/>
        <end position="66"/>
    </location>
</feature>
<dbReference type="InterPro" id="IPR007561">
    <property type="entry name" value="Cell_div_SepF/SepF-rel"/>
</dbReference>
<feature type="region of interest" description="Disordered" evidence="5">
    <location>
        <begin position="49"/>
        <end position="70"/>
    </location>
</feature>
<dbReference type="Pfam" id="PF04472">
    <property type="entry name" value="SepF"/>
    <property type="match status" value="1"/>
</dbReference>
<evidence type="ECO:0000256" key="4">
    <source>
        <dbReference type="ARBA" id="ARBA00044936"/>
    </source>
</evidence>
<dbReference type="PANTHER" id="PTHR35798:SF1">
    <property type="entry name" value="CELL DIVISION PROTEIN SEPF"/>
    <property type="match status" value="1"/>
</dbReference>
<gene>
    <name evidence="6" type="primary">sepF_2</name>
    <name evidence="6" type="ORF">NCTC12112_02000</name>
</gene>
<dbReference type="Gene3D" id="3.30.110.150">
    <property type="entry name" value="SepF-like protein"/>
    <property type="match status" value="1"/>
</dbReference>
<dbReference type="GO" id="GO:0000917">
    <property type="term" value="P:division septum assembly"/>
    <property type="evidence" value="ECO:0007669"/>
    <property type="project" value="UniProtKB-KW"/>
</dbReference>